<comment type="caution">
    <text evidence="2">The sequence shown here is derived from an EMBL/GenBank/DDBJ whole genome shotgun (WGS) entry which is preliminary data.</text>
</comment>
<feature type="transmembrane region" description="Helical" evidence="1">
    <location>
        <begin position="51"/>
        <end position="80"/>
    </location>
</feature>
<evidence type="ECO:0000313" key="2">
    <source>
        <dbReference type="EMBL" id="CAD6257343.1"/>
    </source>
</evidence>
<name>A0A811QII0_9POAL</name>
<feature type="transmembrane region" description="Helical" evidence="1">
    <location>
        <begin position="142"/>
        <end position="162"/>
    </location>
</feature>
<dbReference type="EMBL" id="CAJGYO010000010">
    <property type="protein sequence ID" value="CAD6257343.1"/>
    <property type="molecule type" value="Genomic_DNA"/>
</dbReference>
<protein>
    <submittedName>
        <fullName evidence="2">Uncharacterized protein</fullName>
    </submittedName>
</protein>
<dbReference type="Proteomes" id="UP000604825">
    <property type="component" value="Unassembled WGS sequence"/>
</dbReference>
<evidence type="ECO:0000313" key="3">
    <source>
        <dbReference type="Proteomes" id="UP000604825"/>
    </source>
</evidence>
<feature type="transmembrane region" description="Helical" evidence="1">
    <location>
        <begin position="101"/>
        <end position="122"/>
    </location>
</feature>
<evidence type="ECO:0000256" key="1">
    <source>
        <dbReference type="SAM" id="Phobius"/>
    </source>
</evidence>
<accession>A0A811QII0</accession>
<sequence>MSAGAPPSSLDPRSSRVVVPSAPVAMLSPPPPAAAEDEKRPSPPLKMKLLFPYAVNCVFGGMGRAWGMAMVGLHIVLCIVKVLSFTTDPELSRFWIPIFRVWVYLGIAAMVLMTCVDIVYYMVKLLFPYAVSCVFSGMGRPWGMAMIGLHIVLCIIKVLSFTTDPEVARFWIPIFRIWLYLGLAAMALMTSVDIGYYLYGLYALKFDPPQQQLAASSGSGAAPASTSRDGHVLGLVGAFGVAALLAQGEDASGSSGLVIKWLCDEGINGKDQRAEKILLSLAPPVEAKIKDRWWQTSVEAHHLMA</sequence>
<keyword evidence="3" id="KW-1185">Reference proteome</keyword>
<keyword evidence="1" id="KW-0812">Transmembrane</keyword>
<organism evidence="2 3">
    <name type="scientific">Miscanthus lutarioriparius</name>
    <dbReference type="NCBI Taxonomy" id="422564"/>
    <lineage>
        <taxon>Eukaryota</taxon>
        <taxon>Viridiplantae</taxon>
        <taxon>Streptophyta</taxon>
        <taxon>Embryophyta</taxon>
        <taxon>Tracheophyta</taxon>
        <taxon>Spermatophyta</taxon>
        <taxon>Magnoliopsida</taxon>
        <taxon>Liliopsida</taxon>
        <taxon>Poales</taxon>
        <taxon>Poaceae</taxon>
        <taxon>PACMAD clade</taxon>
        <taxon>Panicoideae</taxon>
        <taxon>Andropogonodae</taxon>
        <taxon>Andropogoneae</taxon>
        <taxon>Saccharinae</taxon>
        <taxon>Miscanthus</taxon>
    </lineage>
</organism>
<dbReference type="OrthoDB" id="677216at2759"/>
<reference evidence="2" key="1">
    <citation type="submission" date="2020-10" db="EMBL/GenBank/DDBJ databases">
        <authorList>
            <person name="Han B."/>
            <person name="Lu T."/>
            <person name="Zhao Q."/>
            <person name="Huang X."/>
            <person name="Zhao Y."/>
        </authorList>
    </citation>
    <scope>NUCLEOTIDE SEQUENCE</scope>
</reference>
<dbReference type="AlphaFoldDB" id="A0A811QII0"/>
<proteinExistence type="predicted"/>
<feature type="transmembrane region" description="Helical" evidence="1">
    <location>
        <begin position="174"/>
        <end position="199"/>
    </location>
</feature>
<gene>
    <name evidence="2" type="ORF">NCGR_LOCUS40828</name>
</gene>
<keyword evidence="1" id="KW-0472">Membrane</keyword>
<keyword evidence="1" id="KW-1133">Transmembrane helix</keyword>